<gene>
    <name evidence="1" type="ORF">UFOVP2_10</name>
</gene>
<evidence type="ECO:0000313" key="1">
    <source>
        <dbReference type="EMBL" id="CAB4120832.1"/>
    </source>
</evidence>
<organism evidence="1">
    <name type="scientific">uncultured Caudovirales phage</name>
    <dbReference type="NCBI Taxonomy" id="2100421"/>
    <lineage>
        <taxon>Viruses</taxon>
        <taxon>Duplodnaviria</taxon>
        <taxon>Heunggongvirae</taxon>
        <taxon>Uroviricota</taxon>
        <taxon>Caudoviricetes</taxon>
        <taxon>Peduoviridae</taxon>
        <taxon>Maltschvirus</taxon>
        <taxon>Maltschvirus maltsch</taxon>
    </lineage>
</organism>
<protein>
    <recommendedName>
        <fullName evidence="2">Helix-turn-helix domain containing protein</fullName>
    </recommendedName>
</protein>
<sequence length="90" mass="10167">MSNQLSVHDRILIFFATNPEVVLTTVELCKKFGISKTTFNKMISRLKEGDTFCQLQYGYGVMPDNSRTGWKAGPALLDELGYDNEQSNRS</sequence>
<proteinExistence type="predicted"/>
<dbReference type="EMBL" id="LR796138">
    <property type="protein sequence ID" value="CAB4120832.1"/>
    <property type="molecule type" value="Genomic_DNA"/>
</dbReference>
<evidence type="ECO:0008006" key="2">
    <source>
        <dbReference type="Google" id="ProtNLM"/>
    </source>
</evidence>
<reference evidence="1" key="1">
    <citation type="submission" date="2020-04" db="EMBL/GenBank/DDBJ databases">
        <authorList>
            <person name="Chiriac C."/>
            <person name="Salcher M."/>
            <person name="Ghai R."/>
            <person name="Kavagutti S V."/>
        </authorList>
    </citation>
    <scope>NUCLEOTIDE SEQUENCE</scope>
</reference>
<name>A0A6J5KI53_9CAUD</name>
<accession>A0A6J5KI53</accession>